<organism evidence="2 3">
    <name type="scientific">Plectosphaerella plurivora</name>
    <dbReference type="NCBI Taxonomy" id="936078"/>
    <lineage>
        <taxon>Eukaryota</taxon>
        <taxon>Fungi</taxon>
        <taxon>Dikarya</taxon>
        <taxon>Ascomycota</taxon>
        <taxon>Pezizomycotina</taxon>
        <taxon>Sordariomycetes</taxon>
        <taxon>Hypocreomycetidae</taxon>
        <taxon>Glomerellales</taxon>
        <taxon>Plectosphaerellaceae</taxon>
        <taxon>Plectosphaerella</taxon>
    </lineage>
</organism>
<name>A0A9P8V2F9_9PEZI</name>
<proteinExistence type="predicted"/>
<comment type="caution">
    <text evidence="2">The sequence shown here is derived from an EMBL/GenBank/DDBJ whole genome shotgun (WGS) entry which is preliminary data.</text>
</comment>
<feature type="chain" id="PRO_5040477016" evidence="1">
    <location>
        <begin position="20"/>
        <end position="164"/>
    </location>
</feature>
<dbReference type="EMBL" id="JAGSXJ010000038">
    <property type="protein sequence ID" value="KAH6665290.1"/>
    <property type="molecule type" value="Genomic_DNA"/>
</dbReference>
<dbReference type="OrthoDB" id="4808467at2759"/>
<evidence type="ECO:0000313" key="3">
    <source>
        <dbReference type="Proteomes" id="UP000770015"/>
    </source>
</evidence>
<gene>
    <name evidence="2" type="ORF">F5X68DRAFT_195278</name>
</gene>
<protein>
    <submittedName>
        <fullName evidence="2">Uncharacterized protein</fullName>
    </submittedName>
</protein>
<evidence type="ECO:0000256" key="1">
    <source>
        <dbReference type="SAM" id="SignalP"/>
    </source>
</evidence>
<reference evidence="2" key="1">
    <citation type="journal article" date="2021" name="Nat. Commun.">
        <title>Genetic determinants of endophytism in the Arabidopsis root mycobiome.</title>
        <authorList>
            <person name="Mesny F."/>
            <person name="Miyauchi S."/>
            <person name="Thiergart T."/>
            <person name="Pickel B."/>
            <person name="Atanasova L."/>
            <person name="Karlsson M."/>
            <person name="Huettel B."/>
            <person name="Barry K.W."/>
            <person name="Haridas S."/>
            <person name="Chen C."/>
            <person name="Bauer D."/>
            <person name="Andreopoulos W."/>
            <person name="Pangilinan J."/>
            <person name="LaButti K."/>
            <person name="Riley R."/>
            <person name="Lipzen A."/>
            <person name="Clum A."/>
            <person name="Drula E."/>
            <person name="Henrissat B."/>
            <person name="Kohler A."/>
            <person name="Grigoriev I.V."/>
            <person name="Martin F.M."/>
            <person name="Hacquard S."/>
        </authorList>
    </citation>
    <scope>NUCLEOTIDE SEQUENCE</scope>
    <source>
        <strain evidence="2">MPI-SDFR-AT-0117</strain>
    </source>
</reference>
<accession>A0A9P8V2F9</accession>
<keyword evidence="3" id="KW-1185">Reference proteome</keyword>
<sequence length="164" mass="17366">MRLASVLTGLIAATMGVNGAAVPSESPAFIERDSGSNEPGVSLVERQSGLPTFDEWTCGRPTGGGGHQALRNVHAGFNRMFGGPRLTMASGQCYVSSCGGHFFAVCNTSGITRTEHANHRNLAKDSNPGPGGSCRYLRWSETYIHYYYGAGSGSFGGNVDRRNC</sequence>
<dbReference type="AlphaFoldDB" id="A0A9P8V2F9"/>
<dbReference type="Proteomes" id="UP000770015">
    <property type="component" value="Unassembled WGS sequence"/>
</dbReference>
<evidence type="ECO:0000313" key="2">
    <source>
        <dbReference type="EMBL" id="KAH6665290.1"/>
    </source>
</evidence>
<keyword evidence="1" id="KW-0732">Signal</keyword>
<feature type="signal peptide" evidence="1">
    <location>
        <begin position="1"/>
        <end position="19"/>
    </location>
</feature>